<feature type="domain" description="GPR180/TMEM145 transmembrane" evidence="2">
    <location>
        <begin position="531"/>
        <end position="748"/>
    </location>
</feature>
<dbReference type="PANTHER" id="PTHR23252">
    <property type="entry name" value="INTIMAL THICKNESS RECEPTOR-RELATED"/>
    <property type="match status" value="1"/>
</dbReference>
<name>A0A7R9D515_TIMCR</name>
<sequence length="800" mass="90966">MFNVGGRGGHCWSKVSRKGLLPLVKWQQLSAEGIFEDKGQLWMLTQSGDLFCSRPNSSSLHSLPLPCNSPVICLAAAPFTVWLLTANSRVFIRQGLSDTCLDGFTWRELSLAQIEGVKLRHISCGCDAVWACDDQGSVYMAMGSPHAMADSTFSPVWIHADEKPAGKKIFFTKVYVGPQIYMVWAIDNKRNVYVREAIFHDFMLGVGWMLVSGIEATELSLSGSAVWALSPGGSVYRRHGITQNNFIGDYWKKIPGSLAAITSSVSDGLWALDKNNGLLKHSLLTVRLCEKGIKIVGDCLPATDDDWEVLRCDSSSRYALLFFCAIFTLQVASGMHIVGSWNTKDFFKFLVKFGVQKTNPHNQKESHGYIFGNITSRSNVTNPAAFAVLDRGYFLEYYGNRSVANKEKACARMFNKVSTMAFDEKCFDQGEDFLRKVPCPKGQLCVDEDIPWNVIKHHQFTFIIEDLKQPRFWYISMVACYRDSSCQWHHLDEEMDIDYDIWLVNGSPNISGYNPFLYQFSVDRQDTAELYLVFFLCYVVLVPLQLYAATRQKHPVTRLFTASLLLEFLALCFILIHVLKFAFDGVGVGGMAVAGDILDILSRTTFMLLLLLLAKGWAVTRMELTYKPLVFAIWFLYGVVHILLYVWNMTEVDIVDDIDEYQTWPGWLIIVFRTLIMVWFLYELRNTMMYEHNTQKLNFFLHFGASALVWFIYLPIIALIALQVSALWRFKLLLGITYSADCLAYCVMTHLLWPARSEQYFLLAEEADLGDELDEFNEAPHVINNYTRLSEPPDLSKIIA</sequence>
<dbReference type="InterPro" id="IPR009091">
    <property type="entry name" value="RCC1/BLIP-II"/>
</dbReference>
<gene>
    <name evidence="3" type="ORF">TCEB3V08_LOCUS9331</name>
</gene>
<feature type="transmembrane region" description="Helical" evidence="1">
    <location>
        <begin position="664"/>
        <end position="682"/>
    </location>
</feature>
<dbReference type="Pfam" id="PF19193">
    <property type="entry name" value="Tectonin"/>
    <property type="match status" value="1"/>
</dbReference>
<keyword evidence="1" id="KW-0812">Transmembrane</keyword>
<dbReference type="Pfam" id="PF10192">
    <property type="entry name" value="GPR180-TMEM145_TM"/>
    <property type="match status" value="1"/>
</dbReference>
<protein>
    <recommendedName>
        <fullName evidence="2">GPR180/TMEM145 transmembrane domain-containing protein</fullName>
    </recommendedName>
</protein>
<keyword evidence="1" id="KW-0472">Membrane</keyword>
<dbReference type="GO" id="GO:0019236">
    <property type="term" value="P:response to pheromone"/>
    <property type="evidence" value="ECO:0007669"/>
    <property type="project" value="InterPro"/>
</dbReference>
<dbReference type="InterPro" id="IPR019336">
    <property type="entry name" value="GPR180/TMEM145_TM"/>
</dbReference>
<dbReference type="SMART" id="SM00706">
    <property type="entry name" value="TECPR"/>
    <property type="match status" value="6"/>
</dbReference>
<feature type="transmembrane region" description="Helical" evidence="1">
    <location>
        <begin position="591"/>
        <end position="614"/>
    </location>
</feature>
<feature type="transmembrane region" description="Helical" evidence="1">
    <location>
        <begin position="703"/>
        <end position="726"/>
    </location>
</feature>
<dbReference type="InterPro" id="IPR006624">
    <property type="entry name" value="Beta-propeller_rpt_TECPR"/>
</dbReference>
<evidence type="ECO:0000259" key="2">
    <source>
        <dbReference type="Pfam" id="PF10192"/>
    </source>
</evidence>
<feature type="transmembrane region" description="Helical" evidence="1">
    <location>
        <begin position="559"/>
        <end position="579"/>
    </location>
</feature>
<dbReference type="GO" id="GO:0007186">
    <property type="term" value="P:G protein-coupled receptor signaling pathway"/>
    <property type="evidence" value="ECO:0007669"/>
    <property type="project" value="InterPro"/>
</dbReference>
<organism evidence="3">
    <name type="scientific">Timema cristinae</name>
    <name type="common">Walking stick</name>
    <dbReference type="NCBI Taxonomy" id="61476"/>
    <lineage>
        <taxon>Eukaryota</taxon>
        <taxon>Metazoa</taxon>
        <taxon>Ecdysozoa</taxon>
        <taxon>Arthropoda</taxon>
        <taxon>Hexapoda</taxon>
        <taxon>Insecta</taxon>
        <taxon>Pterygota</taxon>
        <taxon>Neoptera</taxon>
        <taxon>Polyneoptera</taxon>
        <taxon>Phasmatodea</taxon>
        <taxon>Timematodea</taxon>
        <taxon>Timematoidea</taxon>
        <taxon>Timematidae</taxon>
        <taxon>Timema</taxon>
    </lineage>
</organism>
<dbReference type="PANTHER" id="PTHR23252:SF43">
    <property type="entry name" value="INTIMAL THICKNESS RELATED RECEPTOR IRP DOMAIN-CONTAINING PROTEIN"/>
    <property type="match status" value="1"/>
</dbReference>
<evidence type="ECO:0000313" key="3">
    <source>
        <dbReference type="EMBL" id="CAD7408048.1"/>
    </source>
</evidence>
<evidence type="ECO:0000256" key="1">
    <source>
        <dbReference type="SAM" id="Phobius"/>
    </source>
</evidence>
<proteinExistence type="predicted"/>
<dbReference type="InterPro" id="IPR047831">
    <property type="entry name" value="GPR180/TMEM145"/>
</dbReference>
<dbReference type="EMBL" id="OC320421">
    <property type="protein sequence ID" value="CAD7408048.1"/>
    <property type="molecule type" value="Genomic_DNA"/>
</dbReference>
<feature type="transmembrane region" description="Helical" evidence="1">
    <location>
        <begin position="530"/>
        <end position="547"/>
    </location>
</feature>
<dbReference type="AlphaFoldDB" id="A0A7R9D515"/>
<dbReference type="SUPFAM" id="SSF50985">
    <property type="entry name" value="RCC1/BLIP-II"/>
    <property type="match status" value="1"/>
</dbReference>
<keyword evidence="1" id="KW-1133">Transmembrane helix</keyword>
<accession>A0A7R9D515</accession>
<reference evidence="3" key="1">
    <citation type="submission" date="2020-11" db="EMBL/GenBank/DDBJ databases">
        <authorList>
            <person name="Tran Van P."/>
        </authorList>
    </citation>
    <scope>NUCLEOTIDE SEQUENCE</scope>
</reference>
<feature type="transmembrane region" description="Helical" evidence="1">
    <location>
        <begin position="626"/>
        <end position="644"/>
    </location>
</feature>